<keyword evidence="1" id="KW-0732">Signal</keyword>
<dbReference type="AlphaFoldDB" id="A0AAV7M392"/>
<proteinExistence type="predicted"/>
<accession>A0AAV7M392</accession>
<dbReference type="Proteomes" id="UP001066276">
    <property type="component" value="Chromosome 10"/>
</dbReference>
<feature type="chain" id="PRO_5043361502" description="Secreted protein" evidence="1">
    <location>
        <begin position="19"/>
        <end position="71"/>
    </location>
</feature>
<gene>
    <name evidence="2" type="ORF">NDU88_002410</name>
</gene>
<evidence type="ECO:0000256" key="1">
    <source>
        <dbReference type="SAM" id="SignalP"/>
    </source>
</evidence>
<organism evidence="2 3">
    <name type="scientific">Pleurodeles waltl</name>
    <name type="common">Iberian ribbed newt</name>
    <dbReference type="NCBI Taxonomy" id="8319"/>
    <lineage>
        <taxon>Eukaryota</taxon>
        <taxon>Metazoa</taxon>
        <taxon>Chordata</taxon>
        <taxon>Craniata</taxon>
        <taxon>Vertebrata</taxon>
        <taxon>Euteleostomi</taxon>
        <taxon>Amphibia</taxon>
        <taxon>Batrachia</taxon>
        <taxon>Caudata</taxon>
        <taxon>Salamandroidea</taxon>
        <taxon>Salamandridae</taxon>
        <taxon>Pleurodelinae</taxon>
        <taxon>Pleurodeles</taxon>
    </lineage>
</organism>
<name>A0AAV7M392_PLEWA</name>
<evidence type="ECO:0008006" key="4">
    <source>
        <dbReference type="Google" id="ProtNLM"/>
    </source>
</evidence>
<reference evidence="2" key="1">
    <citation type="journal article" date="2022" name="bioRxiv">
        <title>Sequencing and chromosome-scale assembly of the giantPleurodeles waltlgenome.</title>
        <authorList>
            <person name="Brown T."/>
            <person name="Elewa A."/>
            <person name="Iarovenko S."/>
            <person name="Subramanian E."/>
            <person name="Araus A.J."/>
            <person name="Petzold A."/>
            <person name="Susuki M."/>
            <person name="Suzuki K.-i.T."/>
            <person name="Hayashi T."/>
            <person name="Toyoda A."/>
            <person name="Oliveira C."/>
            <person name="Osipova E."/>
            <person name="Leigh N.D."/>
            <person name="Simon A."/>
            <person name="Yun M.H."/>
        </authorList>
    </citation>
    <scope>NUCLEOTIDE SEQUENCE</scope>
    <source>
        <strain evidence="2">20211129_DDA</strain>
        <tissue evidence="2">Liver</tissue>
    </source>
</reference>
<dbReference type="EMBL" id="JANPWB010000014">
    <property type="protein sequence ID" value="KAJ1097285.1"/>
    <property type="molecule type" value="Genomic_DNA"/>
</dbReference>
<sequence length="71" mass="8290">MQRRRRLLLLCLLRISNAVDEKTLLRDLVCDGTRLMTLLSSAPRVYSDRQRRIALHRPPFNLAVLACQESR</sequence>
<comment type="caution">
    <text evidence="2">The sequence shown here is derived from an EMBL/GenBank/DDBJ whole genome shotgun (WGS) entry which is preliminary data.</text>
</comment>
<evidence type="ECO:0000313" key="2">
    <source>
        <dbReference type="EMBL" id="KAJ1097285.1"/>
    </source>
</evidence>
<keyword evidence="3" id="KW-1185">Reference proteome</keyword>
<evidence type="ECO:0000313" key="3">
    <source>
        <dbReference type="Proteomes" id="UP001066276"/>
    </source>
</evidence>
<feature type="signal peptide" evidence="1">
    <location>
        <begin position="1"/>
        <end position="18"/>
    </location>
</feature>
<protein>
    <recommendedName>
        <fullName evidence="4">Secreted protein</fullName>
    </recommendedName>
</protein>